<protein>
    <submittedName>
        <fullName evidence="1">Uncharacterized protein</fullName>
    </submittedName>
</protein>
<evidence type="ECO:0000313" key="1">
    <source>
        <dbReference type="EMBL" id="WAB82626.1"/>
    </source>
</evidence>
<gene>
    <name evidence="1" type="ORF">OVN18_06400</name>
</gene>
<dbReference type="RefSeq" id="WP_267782792.1">
    <property type="nucleotide sequence ID" value="NZ_CP113089.1"/>
</dbReference>
<sequence>MAADVDLNLDALRETLASLAVVLDDFASVSDAVGEVRDAVGKPHGRGELHSRVGDFESGWNGNREVIQENLQGVYDHLNGIIEGFSTTDAALVAPAG</sequence>
<dbReference type="AlphaFoldDB" id="A0A9E8SAI8"/>
<name>A0A9E8SAI8_9MICO</name>
<proteinExistence type="predicted"/>
<keyword evidence="2" id="KW-1185">Reference proteome</keyword>
<reference evidence="1" key="1">
    <citation type="submission" date="2022-11" db="EMBL/GenBank/DDBJ databases">
        <title>Description of Microcella daejonensis nov. sp, isolated from riverside soil.</title>
        <authorList>
            <person name="Molina K.M."/>
            <person name="Kim S.B."/>
        </authorList>
    </citation>
    <scope>NUCLEOTIDE SEQUENCE</scope>
    <source>
        <strain evidence="1">MMS21-STM12</strain>
    </source>
</reference>
<dbReference type="Proteomes" id="UP001164706">
    <property type="component" value="Chromosome"/>
</dbReference>
<evidence type="ECO:0000313" key="2">
    <source>
        <dbReference type="Proteomes" id="UP001164706"/>
    </source>
</evidence>
<dbReference type="EMBL" id="CP113089">
    <property type="protein sequence ID" value="WAB82626.1"/>
    <property type="molecule type" value="Genomic_DNA"/>
</dbReference>
<dbReference type="KEGG" id="mdb:OVN18_06400"/>
<organism evidence="1 2">
    <name type="scientific">Microcella daejeonensis</name>
    <dbReference type="NCBI Taxonomy" id="2994971"/>
    <lineage>
        <taxon>Bacteria</taxon>
        <taxon>Bacillati</taxon>
        <taxon>Actinomycetota</taxon>
        <taxon>Actinomycetes</taxon>
        <taxon>Micrococcales</taxon>
        <taxon>Microbacteriaceae</taxon>
        <taxon>Microcella</taxon>
    </lineage>
</organism>
<accession>A0A9E8SAI8</accession>